<evidence type="ECO:0008006" key="3">
    <source>
        <dbReference type="Google" id="ProtNLM"/>
    </source>
</evidence>
<name>A0A917NVF4_9ACTN</name>
<organism evidence="1 2">
    <name type="scientific">Streptomyces brasiliensis</name>
    <dbReference type="NCBI Taxonomy" id="1954"/>
    <lineage>
        <taxon>Bacteria</taxon>
        <taxon>Bacillati</taxon>
        <taxon>Actinomycetota</taxon>
        <taxon>Actinomycetes</taxon>
        <taxon>Kitasatosporales</taxon>
        <taxon>Streptomycetaceae</taxon>
        <taxon>Streptomyces</taxon>
    </lineage>
</organism>
<comment type="caution">
    <text evidence="1">The sequence shown here is derived from an EMBL/GenBank/DDBJ whole genome shotgun (WGS) entry which is preliminary data.</text>
</comment>
<dbReference type="Gene3D" id="3.90.226.10">
    <property type="entry name" value="2-enoyl-CoA Hydratase, Chain A, domain 1"/>
    <property type="match status" value="1"/>
</dbReference>
<accession>A0A917NVF4</accession>
<dbReference type="AlphaFoldDB" id="A0A917NVF4"/>
<reference evidence="1" key="2">
    <citation type="submission" date="2020-09" db="EMBL/GenBank/DDBJ databases">
        <authorList>
            <person name="Sun Q."/>
            <person name="Ohkuma M."/>
        </authorList>
    </citation>
    <scope>NUCLEOTIDE SEQUENCE</scope>
    <source>
        <strain evidence="1">JCM 3086</strain>
    </source>
</reference>
<dbReference type="EMBL" id="BMQA01000016">
    <property type="protein sequence ID" value="GGJ32177.1"/>
    <property type="molecule type" value="Genomic_DNA"/>
</dbReference>
<sequence length="91" mass="9654">MFARRAHDIGLVSELTEPGNALAAATACAEVIAGHPTEGVQGTVRALWSVKEAARSQGFAHAPHLIALGNVPTGRQAEFFASRRSGEFRTR</sequence>
<keyword evidence="2" id="KW-1185">Reference proteome</keyword>
<dbReference type="PROSITE" id="PS51257">
    <property type="entry name" value="PROKAR_LIPOPROTEIN"/>
    <property type="match status" value="1"/>
</dbReference>
<evidence type="ECO:0000313" key="1">
    <source>
        <dbReference type="EMBL" id="GGJ32177.1"/>
    </source>
</evidence>
<protein>
    <recommendedName>
        <fullName evidence="3">Enoyl-CoA hydratase</fullName>
    </recommendedName>
</protein>
<evidence type="ECO:0000313" key="2">
    <source>
        <dbReference type="Proteomes" id="UP000657574"/>
    </source>
</evidence>
<proteinExistence type="predicted"/>
<dbReference type="InterPro" id="IPR029045">
    <property type="entry name" value="ClpP/crotonase-like_dom_sf"/>
</dbReference>
<gene>
    <name evidence="1" type="ORF">GCM10010121_049230</name>
</gene>
<dbReference type="SUPFAM" id="SSF52096">
    <property type="entry name" value="ClpP/crotonase"/>
    <property type="match status" value="1"/>
</dbReference>
<reference evidence="1" key="1">
    <citation type="journal article" date="2014" name="Int. J. Syst. Evol. Microbiol.">
        <title>Complete genome sequence of Corynebacterium casei LMG S-19264T (=DSM 44701T), isolated from a smear-ripened cheese.</title>
        <authorList>
            <consortium name="US DOE Joint Genome Institute (JGI-PGF)"/>
            <person name="Walter F."/>
            <person name="Albersmeier A."/>
            <person name="Kalinowski J."/>
            <person name="Ruckert C."/>
        </authorList>
    </citation>
    <scope>NUCLEOTIDE SEQUENCE</scope>
    <source>
        <strain evidence="1">JCM 3086</strain>
    </source>
</reference>
<dbReference type="Proteomes" id="UP000657574">
    <property type="component" value="Unassembled WGS sequence"/>
</dbReference>